<reference evidence="2 3" key="1">
    <citation type="submission" date="2021-06" db="EMBL/GenBank/DDBJ databases">
        <title>Caerostris extrusa draft genome.</title>
        <authorList>
            <person name="Kono N."/>
            <person name="Arakawa K."/>
        </authorList>
    </citation>
    <scope>NUCLEOTIDE SEQUENCE [LARGE SCALE GENOMIC DNA]</scope>
</reference>
<evidence type="ECO:0000313" key="3">
    <source>
        <dbReference type="Proteomes" id="UP001054945"/>
    </source>
</evidence>
<evidence type="ECO:0000313" key="2">
    <source>
        <dbReference type="EMBL" id="GIZ01013.1"/>
    </source>
</evidence>
<proteinExistence type="predicted"/>
<comment type="caution">
    <text evidence="2">The sequence shown here is derived from an EMBL/GenBank/DDBJ whole genome shotgun (WGS) entry which is preliminary data.</text>
</comment>
<protein>
    <submittedName>
        <fullName evidence="2">Uncharacterized protein</fullName>
    </submittedName>
</protein>
<accession>A0AAV4Y1S4</accession>
<keyword evidence="3" id="KW-1185">Reference proteome</keyword>
<dbReference type="Proteomes" id="UP001054945">
    <property type="component" value="Unassembled WGS sequence"/>
</dbReference>
<dbReference type="EMBL" id="BPLR01001237">
    <property type="protein sequence ID" value="GIZ01013.1"/>
    <property type="molecule type" value="Genomic_DNA"/>
</dbReference>
<dbReference type="AlphaFoldDB" id="A0AAV4Y1S4"/>
<feature type="compositionally biased region" description="Polar residues" evidence="1">
    <location>
        <begin position="1"/>
        <end position="12"/>
    </location>
</feature>
<evidence type="ECO:0000256" key="1">
    <source>
        <dbReference type="SAM" id="MobiDB-lite"/>
    </source>
</evidence>
<sequence length="93" mass="10377">MDGISTISNRSISRFGDYPSDKVSPRQLRGNPTFVHHSNSSRQMPSRIFTSVISERAVNYGELISSLSFAAAKGDYRITYGAEGYRVQRKSTL</sequence>
<name>A0AAV4Y1S4_CAEEX</name>
<organism evidence="2 3">
    <name type="scientific">Caerostris extrusa</name>
    <name type="common">Bark spider</name>
    <name type="synonym">Caerostris bankana</name>
    <dbReference type="NCBI Taxonomy" id="172846"/>
    <lineage>
        <taxon>Eukaryota</taxon>
        <taxon>Metazoa</taxon>
        <taxon>Ecdysozoa</taxon>
        <taxon>Arthropoda</taxon>
        <taxon>Chelicerata</taxon>
        <taxon>Arachnida</taxon>
        <taxon>Araneae</taxon>
        <taxon>Araneomorphae</taxon>
        <taxon>Entelegynae</taxon>
        <taxon>Araneoidea</taxon>
        <taxon>Araneidae</taxon>
        <taxon>Caerostris</taxon>
    </lineage>
</organism>
<feature type="region of interest" description="Disordered" evidence="1">
    <location>
        <begin position="1"/>
        <end position="43"/>
    </location>
</feature>
<gene>
    <name evidence="2" type="ORF">CEXT_485431</name>
</gene>